<evidence type="ECO:0000313" key="1">
    <source>
        <dbReference type="EMBL" id="GAA4349240.1"/>
    </source>
</evidence>
<dbReference type="EMBL" id="BAABGJ010000058">
    <property type="protein sequence ID" value="GAA4349240.1"/>
    <property type="molecule type" value="Genomic_DNA"/>
</dbReference>
<sequence length="90" mass="10509">MFTALLHSSLRRRRRPERRLRRLEVFAQAHGQTMLIDCQRHGSWWSGVVKIREASQDRVVHVCCELRATADDALGDAEHDAQRLLLMFVQ</sequence>
<evidence type="ECO:0000313" key="2">
    <source>
        <dbReference type="Proteomes" id="UP001500975"/>
    </source>
</evidence>
<dbReference type="Proteomes" id="UP001500975">
    <property type="component" value="Unassembled WGS sequence"/>
</dbReference>
<gene>
    <name evidence="1" type="ORF">GCM10023165_35850</name>
</gene>
<organism evidence="1 2">
    <name type="scientific">Variovorax defluvii</name>
    <dbReference type="NCBI Taxonomy" id="913761"/>
    <lineage>
        <taxon>Bacteria</taxon>
        <taxon>Pseudomonadati</taxon>
        <taxon>Pseudomonadota</taxon>
        <taxon>Betaproteobacteria</taxon>
        <taxon>Burkholderiales</taxon>
        <taxon>Comamonadaceae</taxon>
        <taxon>Variovorax</taxon>
    </lineage>
</organism>
<dbReference type="RefSeq" id="WP_345539618.1">
    <property type="nucleotide sequence ID" value="NZ_BAABGJ010000058.1"/>
</dbReference>
<keyword evidence="2" id="KW-1185">Reference proteome</keyword>
<comment type="caution">
    <text evidence="1">The sequence shown here is derived from an EMBL/GenBank/DDBJ whole genome shotgun (WGS) entry which is preliminary data.</text>
</comment>
<protein>
    <submittedName>
        <fullName evidence="1">Uncharacterized protein</fullName>
    </submittedName>
</protein>
<name>A0ABP8I1R1_9BURK</name>
<proteinExistence type="predicted"/>
<accession>A0ABP8I1R1</accession>
<reference evidence="2" key="1">
    <citation type="journal article" date="2019" name="Int. J. Syst. Evol. Microbiol.">
        <title>The Global Catalogue of Microorganisms (GCM) 10K type strain sequencing project: providing services to taxonomists for standard genome sequencing and annotation.</title>
        <authorList>
            <consortium name="The Broad Institute Genomics Platform"/>
            <consortium name="The Broad Institute Genome Sequencing Center for Infectious Disease"/>
            <person name="Wu L."/>
            <person name="Ma J."/>
        </authorList>
    </citation>
    <scope>NUCLEOTIDE SEQUENCE [LARGE SCALE GENOMIC DNA]</scope>
    <source>
        <strain evidence="2">JCM 17804</strain>
    </source>
</reference>